<dbReference type="SUPFAM" id="SSF53335">
    <property type="entry name" value="S-adenosyl-L-methionine-dependent methyltransferases"/>
    <property type="match status" value="1"/>
</dbReference>
<dbReference type="Proteomes" id="UP000326912">
    <property type="component" value="Unassembled WGS sequence"/>
</dbReference>
<dbReference type="AlphaFoldDB" id="A0A5J4KT05"/>
<reference evidence="2 3" key="1">
    <citation type="submission" date="2019-10" db="EMBL/GenBank/DDBJ databases">
        <title>Dictyobacter vulcani sp. nov., within the class Ktedonobacteria, isolated from soil of volcanic Mt. Zao.</title>
        <authorList>
            <person name="Zheng Y."/>
            <person name="Wang C.M."/>
            <person name="Sakai Y."/>
            <person name="Abe K."/>
            <person name="Yokota A."/>
            <person name="Yabe S."/>
        </authorList>
    </citation>
    <scope>NUCLEOTIDE SEQUENCE [LARGE SCALE GENOMIC DNA]</scope>
    <source>
        <strain evidence="2 3">W12</strain>
    </source>
</reference>
<sequence>MSHIFAKDANEIKRLDFQHFILRTALGGNYLAPIVAMQKPHMILDVGSGTNLWGCEVCRVFPEAKIYGLDLELAPRPDMPANYRLIKGDIRQRLQFSRGTFDFIHQRFVLGSVPAQEWPVIISHFLQITTPGGWIELVDTGSEPLKSMGPMTAQMMDNMAQLAPIQRNDMLSGSKMDDLLKRAGMINLHKKVVYLPVGKWGGRMGSLMATNLTAALQSFKDVSMTYFHYAPEYFDICLASAVREWDEYHLQFPVYICFAQKP</sequence>
<dbReference type="EMBL" id="BKZW01000002">
    <property type="protein sequence ID" value="GER89526.1"/>
    <property type="molecule type" value="Genomic_DNA"/>
</dbReference>
<evidence type="ECO:0000313" key="1">
    <source>
        <dbReference type="EMBL" id="GER89526.1"/>
    </source>
</evidence>
<dbReference type="GO" id="GO:0008168">
    <property type="term" value="F:methyltransferase activity"/>
    <property type="evidence" value="ECO:0007669"/>
    <property type="project" value="TreeGrafter"/>
</dbReference>
<organism evidence="2 3">
    <name type="scientific">Dictyobacter vulcani</name>
    <dbReference type="NCBI Taxonomy" id="2607529"/>
    <lineage>
        <taxon>Bacteria</taxon>
        <taxon>Bacillati</taxon>
        <taxon>Chloroflexota</taxon>
        <taxon>Ktedonobacteria</taxon>
        <taxon>Ktedonobacterales</taxon>
        <taxon>Dictyobacteraceae</taxon>
        <taxon>Dictyobacter</taxon>
    </lineage>
</organism>
<dbReference type="CDD" id="cd02440">
    <property type="entry name" value="AdoMet_MTases"/>
    <property type="match status" value="1"/>
</dbReference>
<dbReference type="EMBL" id="BKZW01000003">
    <property type="protein sequence ID" value="GER90803.1"/>
    <property type="molecule type" value="Genomic_DNA"/>
</dbReference>
<dbReference type="PANTHER" id="PTHR43591:SF24">
    <property type="entry name" value="2-METHOXY-6-POLYPRENYL-1,4-BENZOQUINOL METHYLASE, MITOCHONDRIAL"/>
    <property type="match status" value="1"/>
</dbReference>
<proteinExistence type="predicted"/>
<name>A0A5J4KT05_9CHLR</name>
<dbReference type="Gene3D" id="3.40.50.150">
    <property type="entry name" value="Vaccinia Virus protein VP39"/>
    <property type="match status" value="1"/>
</dbReference>
<gene>
    <name evidence="1" type="ORF">KDW_36880</name>
    <name evidence="2" type="ORF">KDW_49650</name>
</gene>
<dbReference type="InterPro" id="IPR029063">
    <property type="entry name" value="SAM-dependent_MTases_sf"/>
</dbReference>
<keyword evidence="3" id="KW-1185">Reference proteome</keyword>
<dbReference type="Pfam" id="PF13489">
    <property type="entry name" value="Methyltransf_23"/>
    <property type="match status" value="1"/>
</dbReference>
<protein>
    <recommendedName>
        <fullName evidence="4">Methyltransferase domain-containing protein</fullName>
    </recommendedName>
</protein>
<comment type="caution">
    <text evidence="2">The sequence shown here is derived from an EMBL/GenBank/DDBJ whole genome shotgun (WGS) entry which is preliminary data.</text>
</comment>
<evidence type="ECO:0008006" key="4">
    <source>
        <dbReference type="Google" id="ProtNLM"/>
    </source>
</evidence>
<accession>A0A5J4KT05</accession>
<dbReference type="PANTHER" id="PTHR43591">
    <property type="entry name" value="METHYLTRANSFERASE"/>
    <property type="match status" value="1"/>
</dbReference>
<evidence type="ECO:0000313" key="2">
    <source>
        <dbReference type="EMBL" id="GER90803.1"/>
    </source>
</evidence>
<evidence type="ECO:0000313" key="3">
    <source>
        <dbReference type="Proteomes" id="UP000326912"/>
    </source>
</evidence>
<dbReference type="RefSeq" id="WP_162005363.1">
    <property type="nucleotide sequence ID" value="NZ_BKZW01000002.1"/>
</dbReference>